<dbReference type="EMBL" id="JAIWYP010000004">
    <property type="protein sequence ID" value="KAH3835146.1"/>
    <property type="molecule type" value="Genomic_DNA"/>
</dbReference>
<reference evidence="1" key="1">
    <citation type="journal article" date="2019" name="bioRxiv">
        <title>The Genome of the Zebra Mussel, Dreissena polymorpha: A Resource for Invasive Species Research.</title>
        <authorList>
            <person name="McCartney M.A."/>
            <person name="Auch B."/>
            <person name="Kono T."/>
            <person name="Mallez S."/>
            <person name="Zhang Y."/>
            <person name="Obille A."/>
            <person name="Becker A."/>
            <person name="Abrahante J.E."/>
            <person name="Garbe J."/>
            <person name="Badalamenti J.P."/>
            <person name="Herman A."/>
            <person name="Mangelson H."/>
            <person name="Liachko I."/>
            <person name="Sullivan S."/>
            <person name="Sone E.D."/>
            <person name="Koren S."/>
            <person name="Silverstein K.A.T."/>
            <person name="Beckman K.B."/>
            <person name="Gohl D.M."/>
        </authorList>
    </citation>
    <scope>NUCLEOTIDE SEQUENCE</scope>
    <source>
        <strain evidence="1">Duluth1</strain>
        <tissue evidence="1">Whole animal</tissue>
    </source>
</reference>
<dbReference type="Proteomes" id="UP000828390">
    <property type="component" value="Unassembled WGS sequence"/>
</dbReference>
<evidence type="ECO:0000313" key="1">
    <source>
        <dbReference type="EMBL" id="KAH3835146.1"/>
    </source>
</evidence>
<evidence type="ECO:0000313" key="2">
    <source>
        <dbReference type="Proteomes" id="UP000828390"/>
    </source>
</evidence>
<reference evidence="1" key="2">
    <citation type="submission" date="2020-11" db="EMBL/GenBank/DDBJ databases">
        <authorList>
            <person name="McCartney M.A."/>
            <person name="Auch B."/>
            <person name="Kono T."/>
            <person name="Mallez S."/>
            <person name="Becker A."/>
            <person name="Gohl D.M."/>
            <person name="Silverstein K.A.T."/>
            <person name="Koren S."/>
            <person name="Bechman K.B."/>
            <person name="Herman A."/>
            <person name="Abrahante J.E."/>
            <person name="Garbe J."/>
        </authorList>
    </citation>
    <scope>NUCLEOTIDE SEQUENCE</scope>
    <source>
        <strain evidence="1">Duluth1</strain>
        <tissue evidence="1">Whole animal</tissue>
    </source>
</reference>
<organism evidence="1 2">
    <name type="scientific">Dreissena polymorpha</name>
    <name type="common">Zebra mussel</name>
    <name type="synonym">Mytilus polymorpha</name>
    <dbReference type="NCBI Taxonomy" id="45954"/>
    <lineage>
        <taxon>Eukaryota</taxon>
        <taxon>Metazoa</taxon>
        <taxon>Spiralia</taxon>
        <taxon>Lophotrochozoa</taxon>
        <taxon>Mollusca</taxon>
        <taxon>Bivalvia</taxon>
        <taxon>Autobranchia</taxon>
        <taxon>Heteroconchia</taxon>
        <taxon>Euheterodonta</taxon>
        <taxon>Imparidentia</taxon>
        <taxon>Neoheterodontei</taxon>
        <taxon>Myida</taxon>
        <taxon>Dreissenoidea</taxon>
        <taxon>Dreissenidae</taxon>
        <taxon>Dreissena</taxon>
    </lineage>
</organism>
<comment type="caution">
    <text evidence="1">The sequence shown here is derived from an EMBL/GenBank/DDBJ whole genome shotgun (WGS) entry which is preliminary data.</text>
</comment>
<protein>
    <submittedName>
        <fullName evidence="1">Uncharacterized protein</fullName>
    </submittedName>
</protein>
<name>A0A9D4K8V0_DREPO</name>
<keyword evidence="2" id="KW-1185">Reference proteome</keyword>
<accession>A0A9D4K8V0</accession>
<dbReference type="AlphaFoldDB" id="A0A9D4K8V0"/>
<sequence length="95" mass="10788">MFDSKYRKIEKKSMTLPPEILAFKLLRKANISKDERLLVLTGMNYDNEKTLYEEPKKSLKKFKGSEGSLSSLQESIKLEPAFLAANEEALIAAGY</sequence>
<proteinExistence type="predicted"/>
<gene>
    <name evidence="1" type="ORF">DPMN_108490</name>
</gene>